<feature type="transmembrane region" description="Helical" evidence="1">
    <location>
        <begin position="219"/>
        <end position="237"/>
    </location>
</feature>
<keyword evidence="1" id="KW-1133">Transmembrane helix</keyword>
<feature type="transmembrane region" description="Helical" evidence="1">
    <location>
        <begin position="32"/>
        <end position="50"/>
    </location>
</feature>
<organism evidence="2 3">
    <name type="scientific">Citroniella saccharovorans</name>
    <dbReference type="NCBI Taxonomy" id="2053367"/>
    <lineage>
        <taxon>Bacteria</taxon>
        <taxon>Bacillati</taxon>
        <taxon>Bacillota</taxon>
        <taxon>Tissierellia</taxon>
        <taxon>Tissierellales</taxon>
        <taxon>Peptoniphilaceae</taxon>
        <taxon>Citroniella</taxon>
    </lineage>
</organism>
<sequence>MALGESIFDVTYLIFILFLGFRLVLEKDKNAKLFGTMAILLGLGDGFHLIPRVMGHLSPDGFEGFYSQLSWGKFITGITMTIFYLLFYFYYRSVSGDGDKNKKISIIVLSIVRILLILLPQNNWGSIEENYTMAIVRNIPFLIMGILLIIWTYKERDKAGLEKMSLLILLSFAFYIPVVLWANKFPMIGLLMMPKTVVYVLIVVFGFKHFVKDFTRRNLLNSSLSYLILGLSLGVFYREFTKAFNFYEENHLSKLHPHTLVLGFILTITLYLLVKDIEKSKIKVLKKTFKIYNFGLLLTISAMALYGIYDVVGIEKEAFMVSSLSGISGLGHIFLGTSLVMLFLKARSLVEKN</sequence>
<dbReference type="EMBL" id="JAYKOT010000003">
    <property type="protein sequence ID" value="MEB3429343.1"/>
    <property type="molecule type" value="Genomic_DNA"/>
</dbReference>
<feature type="transmembrane region" description="Helical" evidence="1">
    <location>
        <begin position="165"/>
        <end position="182"/>
    </location>
</feature>
<proteinExistence type="predicted"/>
<feature type="transmembrane region" description="Helical" evidence="1">
    <location>
        <begin position="257"/>
        <end position="274"/>
    </location>
</feature>
<dbReference type="AlphaFoldDB" id="A0AAW9MWP6"/>
<accession>A0AAW9MWP6</accession>
<dbReference type="Proteomes" id="UP001357733">
    <property type="component" value="Unassembled WGS sequence"/>
</dbReference>
<feature type="transmembrane region" description="Helical" evidence="1">
    <location>
        <begin position="6"/>
        <end position="25"/>
    </location>
</feature>
<feature type="transmembrane region" description="Helical" evidence="1">
    <location>
        <begin position="188"/>
        <end position="207"/>
    </location>
</feature>
<keyword evidence="3" id="KW-1185">Reference proteome</keyword>
<evidence type="ECO:0000256" key="1">
    <source>
        <dbReference type="SAM" id="Phobius"/>
    </source>
</evidence>
<feature type="transmembrane region" description="Helical" evidence="1">
    <location>
        <begin position="294"/>
        <end position="312"/>
    </location>
</feature>
<feature type="transmembrane region" description="Helical" evidence="1">
    <location>
        <begin position="103"/>
        <end position="119"/>
    </location>
</feature>
<feature type="transmembrane region" description="Helical" evidence="1">
    <location>
        <begin position="70"/>
        <end position="91"/>
    </location>
</feature>
<evidence type="ECO:0000313" key="3">
    <source>
        <dbReference type="Proteomes" id="UP001357733"/>
    </source>
</evidence>
<feature type="transmembrane region" description="Helical" evidence="1">
    <location>
        <begin position="318"/>
        <end position="344"/>
    </location>
</feature>
<keyword evidence="1" id="KW-0472">Membrane</keyword>
<feature type="transmembrane region" description="Helical" evidence="1">
    <location>
        <begin position="131"/>
        <end position="153"/>
    </location>
</feature>
<name>A0AAW9MWP6_9FIRM</name>
<evidence type="ECO:0000313" key="2">
    <source>
        <dbReference type="EMBL" id="MEB3429343.1"/>
    </source>
</evidence>
<comment type="caution">
    <text evidence="2">The sequence shown here is derived from an EMBL/GenBank/DDBJ whole genome shotgun (WGS) entry which is preliminary data.</text>
</comment>
<dbReference type="InterPro" id="IPR021299">
    <property type="entry name" value="DUF2871"/>
</dbReference>
<dbReference type="Pfam" id="PF11070">
    <property type="entry name" value="DUF2871"/>
    <property type="match status" value="1"/>
</dbReference>
<reference evidence="2 3" key="1">
    <citation type="submission" date="2024-01" db="EMBL/GenBank/DDBJ databases">
        <title>Complete genome sequence of Citroniella saccharovorans strain M6.X9, isolated from human fecal sample.</title>
        <authorList>
            <person name="Cheng G."/>
            <person name="Westerholm M."/>
            <person name="Schnurer A."/>
        </authorList>
    </citation>
    <scope>NUCLEOTIDE SEQUENCE [LARGE SCALE GENOMIC DNA]</scope>
    <source>
        <strain evidence="2 3">DSM 29873</strain>
    </source>
</reference>
<dbReference type="RefSeq" id="WP_324619539.1">
    <property type="nucleotide sequence ID" value="NZ_JAYKOT010000003.1"/>
</dbReference>
<keyword evidence="1" id="KW-0812">Transmembrane</keyword>
<protein>
    <submittedName>
        <fullName evidence="2">DUF2871 domain-containing protein</fullName>
    </submittedName>
</protein>
<gene>
    <name evidence="2" type="ORF">VLK81_04820</name>
</gene>